<dbReference type="InterPro" id="IPR002931">
    <property type="entry name" value="Transglutaminase-like"/>
</dbReference>
<dbReference type="InterPro" id="IPR038765">
    <property type="entry name" value="Papain-like_cys_pep_sf"/>
</dbReference>
<evidence type="ECO:0000313" key="4">
    <source>
        <dbReference type="Proteomes" id="UP001597061"/>
    </source>
</evidence>
<feature type="domain" description="Transglutaminase-like" evidence="1">
    <location>
        <begin position="280"/>
        <end position="351"/>
    </location>
</feature>
<organism evidence="3 4">
    <name type="scientific">Mariniflexile jejuense</name>
    <dbReference type="NCBI Taxonomy" id="1173582"/>
    <lineage>
        <taxon>Bacteria</taxon>
        <taxon>Pseudomonadati</taxon>
        <taxon>Bacteroidota</taxon>
        <taxon>Flavobacteriia</taxon>
        <taxon>Flavobacteriales</taxon>
        <taxon>Flavobacteriaceae</taxon>
        <taxon>Mariniflexile</taxon>
    </lineage>
</organism>
<dbReference type="RefSeq" id="WP_379926265.1">
    <property type="nucleotide sequence ID" value="NZ_JBHTJI010000001.1"/>
</dbReference>
<dbReference type="SUPFAM" id="SSF54001">
    <property type="entry name" value="Cysteine proteinases"/>
    <property type="match status" value="1"/>
</dbReference>
<dbReference type="Gene3D" id="2.60.40.3140">
    <property type="match status" value="1"/>
</dbReference>
<dbReference type="Pfam" id="PF01841">
    <property type="entry name" value="Transglut_core"/>
    <property type="match status" value="1"/>
</dbReference>
<gene>
    <name evidence="3" type="ORF">ACFQ1R_11230</name>
</gene>
<keyword evidence="4" id="KW-1185">Reference proteome</keyword>
<dbReference type="EMBL" id="JBHTJI010000001">
    <property type="protein sequence ID" value="MFD0990672.1"/>
    <property type="molecule type" value="Genomic_DNA"/>
</dbReference>
<reference evidence="4" key="1">
    <citation type="journal article" date="2019" name="Int. J. Syst. Evol. Microbiol.">
        <title>The Global Catalogue of Microorganisms (GCM) 10K type strain sequencing project: providing services to taxonomists for standard genome sequencing and annotation.</title>
        <authorList>
            <consortium name="The Broad Institute Genomics Platform"/>
            <consortium name="The Broad Institute Genome Sequencing Center for Infectious Disease"/>
            <person name="Wu L."/>
            <person name="Ma J."/>
        </authorList>
    </citation>
    <scope>NUCLEOTIDE SEQUENCE [LARGE SCALE GENOMIC DNA]</scope>
    <source>
        <strain evidence="4">CCUG 62414</strain>
    </source>
</reference>
<evidence type="ECO:0000259" key="1">
    <source>
        <dbReference type="Pfam" id="PF01841"/>
    </source>
</evidence>
<dbReference type="Gene3D" id="2.60.120.1130">
    <property type="match status" value="1"/>
</dbReference>
<accession>A0ABW3JJQ6</accession>
<dbReference type="InterPro" id="IPR024618">
    <property type="entry name" value="DUF3857"/>
</dbReference>
<sequence>MKHSKMRLSLYLILGFVLNGFSQESTEFNLYKNLYPNSNSVRLNQKTTVTISLNANDINITQEIFEEDLYLDESANYNSKKALFFSSFFELEKVEASSFSFVDGKYKEIEVKEFKEKDELDQSFYDDSKSLNFIYPNLKKGSKSKLKYIENVKNPRFLSPFYFGDFYPIVNNKVTIIADKNIDLIFKEFNTEGLELSFKKEEKKNSNIYSWEVKNMDKYKYEPSTPTYKKILPHIVPIITSYKSNNTNTSLANKVSDLYGWYYSLVKDINQEPADENLVALVNELIKDKPTELEKVKAIYYWTQQNIKYIAFEYALGGFIPRQANDVFQKKYGDCKDNSSILYKMLDIAGIKGDLTWIGTRSIPYNYTEVPTPIVDNHMILSYTNNNDTYFLDATGRYIPIDYPTSFIQGKEALISKDGSNYIIKKVPVVPASKNAVIDTTKIDIINENIIGKSKVEITGYNKIETFNYLENEKTVDKIKAFYNTRLQKGNNKFLIDSLTETNKYDYEKNLIVDYSFNINNYAKKLGNELFVNLNLVKDLASYKTEEDRKNEIEYDYKNHFNYTTILNIPAGYSVEYLPENVNLSNNYVSSSITYEVKNNTIIYNHIYNLDFINLTLAEQKDVNNLIKKIETAFKEVVILKKL</sequence>
<comment type="caution">
    <text evidence="3">The sequence shown here is derived from an EMBL/GenBank/DDBJ whole genome shotgun (WGS) entry which is preliminary data.</text>
</comment>
<dbReference type="Proteomes" id="UP001597061">
    <property type="component" value="Unassembled WGS sequence"/>
</dbReference>
<protein>
    <submittedName>
        <fullName evidence="3">Transglutaminase family protein</fullName>
    </submittedName>
</protein>
<proteinExistence type="predicted"/>
<dbReference type="Gene3D" id="3.10.620.30">
    <property type="match status" value="1"/>
</dbReference>
<feature type="domain" description="DUF3857" evidence="2">
    <location>
        <begin position="77"/>
        <end position="217"/>
    </location>
</feature>
<name>A0ABW3JJQ6_9FLAO</name>
<dbReference type="Pfam" id="PF12969">
    <property type="entry name" value="DUF3857"/>
    <property type="match status" value="1"/>
</dbReference>
<evidence type="ECO:0000259" key="2">
    <source>
        <dbReference type="Pfam" id="PF12969"/>
    </source>
</evidence>
<evidence type="ECO:0000313" key="3">
    <source>
        <dbReference type="EMBL" id="MFD0990672.1"/>
    </source>
</evidence>